<evidence type="ECO:0000256" key="5">
    <source>
        <dbReference type="PIRSR" id="PIRSR611778-50"/>
    </source>
</evidence>
<name>A0A1M6C1H9_9CLOT</name>
<dbReference type="FunFam" id="3.20.20.140:FF:000076">
    <property type="entry name" value="Dihydropyrimidinase like 2"/>
    <property type="match status" value="1"/>
</dbReference>
<evidence type="ECO:0000256" key="3">
    <source>
        <dbReference type="ARBA" id="ARBA00022723"/>
    </source>
</evidence>
<evidence type="ECO:0000256" key="4">
    <source>
        <dbReference type="ARBA" id="ARBA00022801"/>
    </source>
</evidence>
<keyword evidence="4" id="KW-0378">Hydrolase</keyword>
<dbReference type="Pfam" id="PF01979">
    <property type="entry name" value="Amidohydro_1"/>
    <property type="match status" value="1"/>
</dbReference>
<dbReference type="SUPFAM" id="SSF51556">
    <property type="entry name" value="Metallo-dependent hydrolases"/>
    <property type="match status" value="1"/>
</dbReference>
<dbReference type="NCBIfam" id="TIGR02033">
    <property type="entry name" value="D-hydantoinase"/>
    <property type="match status" value="1"/>
</dbReference>
<reference evidence="7 8" key="1">
    <citation type="submission" date="2016-11" db="EMBL/GenBank/DDBJ databases">
        <authorList>
            <person name="Jaros S."/>
            <person name="Januszkiewicz K."/>
            <person name="Wedrychowicz H."/>
        </authorList>
    </citation>
    <scope>NUCLEOTIDE SEQUENCE [LARGE SCALE GENOMIC DNA]</scope>
    <source>
        <strain evidence="7 8">DSM 21864</strain>
    </source>
</reference>
<dbReference type="InterPro" id="IPR032466">
    <property type="entry name" value="Metal_Hydrolase"/>
</dbReference>
<dbReference type="GO" id="GO:0046872">
    <property type="term" value="F:metal ion binding"/>
    <property type="evidence" value="ECO:0007669"/>
    <property type="project" value="UniProtKB-KW"/>
</dbReference>
<keyword evidence="3" id="KW-0479">Metal-binding</keyword>
<dbReference type="EMBL" id="FQZO01000001">
    <property type="protein sequence ID" value="SHI54691.1"/>
    <property type="molecule type" value="Genomic_DNA"/>
</dbReference>
<dbReference type="PANTHER" id="PTHR11647:SF1">
    <property type="entry name" value="COLLAPSIN RESPONSE MEDIATOR PROTEIN"/>
    <property type="match status" value="1"/>
</dbReference>
<dbReference type="InterPro" id="IPR011778">
    <property type="entry name" value="Hydantoinase/dihydroPyrase"/>
</dbReference>
<dbReference type="Gene3D" id="3.20.20.140">
    <property type="entry name" value="Metal-dependent hydrolases"/>
    <property type="match status" value="1"/>
</dbReference>
<comment type="similarity">
    <text evidence="2">Belongs to the metallo-dependent hydrolases superfamily. Hydantoinase/dihydropyrimidinase family.</text>
</comment>
<dbReference type="GO" id="GO:0016812">
    <property type="term" value="F:hydrolase activity, acting on carbon-nitrogen (but not peptide) bonds, in cyclic amides"/>
    <property type="evidence" value="ECO:0007669"/>
    <property type="project" value="TreeGrafter"/>
</dbReference>
<dbReference type="RefSeq" id="WP_073004141.1">
    <property type="nucleotide sequence ID" value="NZ_FQZO01000001.1"/>
</dbReference>
<comment type="PTM">
    <text evidence="5">Carbamylation allows a single lysine to coordinate two divalent metal cations.</text>
</comment>
<dbReference type="CDD" id="cd01314">
    <property type="entry name" value="D-HYD"/>
    <property type="match status" value="1"/>
</dbReference>
<dbReference type="GO" id="GO:0005829">
    <property type="term" value="C:cytosol"/>
    <property type="evidence" value="ECO:0007669"/>
    <property type="project" value="TreeGrafter"/>
</dbReference>
<dbReference type="PANTHER" id="PTHR11647">
    <property type="entry name" value="HYDRANTOINASE/DIHYDROPYRIMIDINASE FAMILY MEMBER"/>
    <property type="match status" value="1"/>
</dbReference>
<sequence length="457" mass="50590">MSIIIKGGTLVTPRGSYISDIKIEGEIIACIGENLESSNAQIIDAGGSLVFPGFIDSHTHLDLDTGFTRTTDNFQTGTAAAIVGGTTTILDFATQNRGESLSEGLNNWHKLAKGISSCDYGFHMAITEWNEQVKKELETMKEEGITSYKAYMAYDSLRINDGEIYDILKALKKYNGILGVHCENGDLVNTMIREQLTQGNTSPKAHPLSRPNIVEAEAVSRFIDIAKLAEAPIYIVHLSTKEGLEEALRARERGQRVYLETCPQYLLLEDSLYDLEGFEGAKYVLSPPLRKNDDRESLWRAISLGQIDIIGTDHCSFNFKGQKELGLKDFSKIPNGIPGIEHRPVLMYTYGVMGGRITSEQMCALLSENVAKLFSMYPKKGALEVGSDADIVIWDPKANGIISKENQRQNVDYTPFEGFETLGKAKEVFLRGIHVVKDGELIKNNCGKFVKRGGHHV</sequence>
<evidence type="ECO:0000259" key="6">
    <source>
        <dbReference type="Pfam" id="PF01979"/>
    </source>
</evidence>
<feature type="domain" description="Amidohydrolase-related" evidence="6">
    <location>
        <begin position="49"/>
        <end position="415"/>
    </location>
</feature>
<evidence type="ECO:0000256" key="1">
    <source>
        <dbReference type="ARBA" id="ARBA00001947"/>
    </source>
</evidence>
<keyword evidence="8" id="KW-1185">Reference proteome</keyword>
<organism evidence="7 8">
    <name type="scientific">Clostridium amylolyticum</name>
    <dbReference type="NCBI Taxonomy" id="1121298"/>
    <lineage>
        <taxon>Bacteria</taxon>
        <taxon>Bacillati</taxon>
        <taxon>Bacillota</taxon>
        <taxon>Clostridia</taxon>
        <taxon>Eubacteriales</taxon>
        <taxon>Clostridiaceae</taxon>
        <taxon>Clostridium</taxon>
    </lineage>
</organism>
<dbReference type="STRING" id="1121298.SAMN05444401_0963"/>
<dbReference type="PROSITE" id="PS01137">
    <property type="entry name" value="TATD_1"/>
    <property type="match status" value="1"/>
</dbReference>
<gene>
    <name evidence="7" type="ORF">SAMN05444401_0963</name>
</gene>
<proteinExistence type="inferred from homology"/>
<dbReference type="InterPro" id="IPR006680">
    <property type="entry name" value="Amidohydro-rel"/>
</dbReference>
<dbReference type="InterPro" id="IPR018228">
    <property type="entry name" value="DNase_TatD-rel_CS"/>
</dbReference>
<comment type="cofactor">
    <cofactor evidence="1">
        <name>Zn(2+)</name>
        <dbReference type="ChEBI" id="CHEBI:29105"/>
    </cofactor>
</comment>
<dbReference type="SUPFAM" id="SSF51338">
    <property type="entry name" value="Composite domain of metallo-dependent hydrolases"/>
    <property type="match status" value="1"/>
</dbReference>
<dbReference type="AlphaFoldDB" id="A0A1M6C1H9"/>
<dbReference type="Proteomes" id="UP000184080">
    <property type="component" value="Unassembled WGS sequence"/>
</dbReference>
<accession>A0A1M6C1H9</accession>
<dbReference type="InterPro" id="IPR011059">
    <property type="entry name" value="Metal-dep_hydrolase_composite"/>
</dbReference>
<dbReference type="OrthoDB" id="9765462at2"/>
<evidence type="ECO:0000313" key="8">
    <source>
        <dbReference type="Proteomes" id="UP000184080"/>
    </source>
</evidence>
<evidence type="ECO:0000313" key="7">
    <source>
        <dbReference type="EMBL" id="SHI54691.1"/>
    </source>
</evidence>
<feature type="modified residue" description="N6-carboxylysine" evidence="5">
    <location>
        <position position="149"/>
    </location>
</feature>
<dbReference type="Gene3D" id="2.30.40.10">
    <property type="entry name" value="Urease, subunit C, domain 1"/>
    <property type="match status" value="1"/>
</dbReference>
<protein>
    <submittedName>
        <fullName evidence="7">Dihydropyrimidinase</fullName>
    </submittedName>
</protein>
<evidence type="ECO:0000256" key="2">
    <source>
        <dbReference type="ARBA" id="ARBA00008829"/>
    </source>
</evidence>
<dbReference type="InterPro" id="IPR050378">
    <property type="entry name" value="Metallo-dep_Hydrolases_sf"/>
</dbReference>